<feature type="region of interest" description="Disordered" evidence="1">
    <location>
        <begin position="1"/>
        <end position="27"/>
    </location>
</feature>
<accession>A0AAN7C6N6</accession>
<comment type="caution">
    <text evidence="2">The sequence shown here is derived from an EMBL/GenBank/DDBJ whole genome shotgun (WGS) entry which is preliminary data.</text>
</comment>
<proteinExistence type="predicted"/>
<evidence type="ECO:0000256" key="1">
    <source>
        <dbReference type="SAM" id="MobiDB-lite"/>
    </source>
</evidence>
<dbReference type="AlphaFoldDB" id="A0AAN7C6N6"/>
<evidence type="ECO:0000313" key="3">
    <source>
        <dbReference type="Proteomes" id="UP001303760"/>
    </source>
</evidence>
<gene>
    <name evidence="2" type="ORF">C8A03DRAFT_16983</name>
</gene>
<sequence>MAASVETSQYERDLRSARKEWKRSKDSAVKWSRGSRHLAGIRCNIQGDLIDGATAPDCRKFRPEKKFSESHHLPKHTPNLVKMRSLHHTPLSRKAAKLHALSEIQAADHGDASPGSTPSLARTLSASAAADAGVLYSFDRTDSPGAPLTLEVFVKKTTWRETEKLVEREYEVLDGNGESLRGRRATALLRKGGTTGEGGKESGGDEEQGVEDDGFELV</sequence>
<protein>
    <submittedName>
        <fullName evidence="2">Uncharacterized protein</fullName>
    </submittedName>
</protein>
<name>A0AAN7C6N6_9PEZI</name>
<dbReference type="Proteomes" id="UP001303760">
    <property type="component" value="Unassembled WGS sequence"/>
</dbReference>
<feature type="region of interest" description="Disordered" evidence="1">
    <location>
        <begin position="184"/>
        <end position="218"/>
    </location>
</feature>
<reference evidence="2" key="2">
    <citation type="submission" date="2023-05" db="EMBL/GenBank/DDBJ databases">
        <authorList>
            <consortium name="Lawrence Berkeley National Laboratory"/>
            <person name="Steindorff A."/>
            <person name="Hensen N."/>
            <person name="Bonometti L."/>
            <person name="Westerberg I."/>
            <person name="Brannstrom I.O."/>
            <person name="Guillou S."/>
            <person name="Cros-Aarteil S."/>
            <person name="Calhoun S."/>
            <person name="Haridas S."/>
            <person name="Kuo A."/>
            <person name="Mondo S."/>
            <person name="Pangilinan J."/>
            <person name="Riley R."/>
            <person name="Labutti K."/>
            <person name="Andreopoulos B."/>
            <person name="Lipzen A."/>
            <person name="Chen C."/>
            <person name="Yanf M."/>
            <person name="Daum C."/>
            <person name="Ng V."/>
            <person name="Clum A."/>
            <person name="Ohm R."/>
            <person name="Martin F."/>
            <person name="Silar P."/>
            <person name="Natvig D."/>
            <person name="Lalanne C."/>
            <person name="Gautier V."/>
            <person name="Ament-Velasquez S.L."/>
            <person name="Kruys A."/>
            <person name="Hutchinson M.I."/>
            <person name="Powell A.J."/>
            <person name="Barry K."/>
            <person name="Miller A.N."/>
            <person name="Grigoriev I.V."/>
            <person name="Debuchy R."/>
            <person name="Gladieux P."/>
            <person name="Thoren M.H."/>
            <person name="Johannesson H."/>
        </authorList>
    </citation>
    <scope>NUCLEOTIDE SEQUENCE</scope>
    <source>
        <strain evidence="2">CBS 532.94</strain>
    </source>
</reference>
<reference evidence="2" key="1">
    <citation type="journal article" date="2023" name="Mol. Phylogenet. Evol.">
        <title>Genome-scale phylogeny and comparative genomics of the fungal order Sordariales.</title>
        <authorList>
            <person name="Hensen N."/>
            <person name="Bonometti L."/>
            <person name="Westerberg I."/>
            <person name="Brannstrom I.O."/>
            <person name="Guillou S."/>
            <person name="Cros-Aarteil S."/>
            <person name="Calhoun S."/>
            <person name="Haridas S."/>
            <person name="Kuo A."/>
            <person name="Mondo S."/>
            <person name="Pangilinan J."/>
            <person name="Riley R."/>
            <person name="LaButti K."/>
            <person name="Andreopoulos B."/>
            <person name="Lipzen A."/>
            <person name="Chen C."/>
            <person name="Yan M."/>
            <person name="Daum C."/>
            <person name="Ng V."/>
            <person name="Clum A."/>
            <person name="Steindorff A."/>
            <person name="Ohm R.A."/>
            <person name="Martin F."/>
            <person name="Silar P."/>
            <person name="Natvig D.O."/>
            <person name="Lalanne C."/>
            <person name="Gautier V."/>
            <person name="Ament-Velasquez S.L."/>
            <person name="Kruys A."/>
            <person name="Hutchinson M.I."/>
            <person name="Powell A.J."/>
            <person name="Barry K."/>
            <person name="Miller A.N."/>
            <person name="Grigoriev I.V."/>
            <person name="Debuchy R."/>
            <person name="Gladieux P."/>
            <person name="Hiltunen Thoren M."/>
            <person name="Johannesson H."/>
        </authorList>
    </citation>
    <scope>NUCLEOTIDE SEQUENCE</scope>
    <source>
        <strain evidence="2">CBS 532.94</strain>
    </source>
</reference>
<dbReference type="EMBL" id="MU860197">
    <property type="protein sequence ID" value="KAK4236369.1"/>
    <property type="molecule type" value="Genomic_DNA"/>
</dbReference>
<organism evidence="2 3">
    <name type="scientific">Achaetomium macrosporum</name>
    <dbReference type="NCBI Taxonomy" id="79813"/>
    <lineage>
        <taxon>Eukaryota</taxon>
        <taxon>Fungi</taxon>
        <taxon>Dikarya</taxon>
        <taxon>Ascomycota</taxon>
        <taxon>Pezizomycotina</taxon>
        <taxon>Sordariomycetes</taxon>
        <taxon>Sordariomycetidae</taxon>
        <taxon>Sordariales</taxon>
        <taxon>Chaetomiaceae</taxon>
        <taxon>Achaetomium</taxon>
    </lineage>
</organism>
<evidence type="ECO:0000313" key="2">
    <source>
        <dbReference type="EMBL" id="KAK4236369.1"/>
    </source>
</evidence>
<keyword evidence="3" id="KW-1185">Reference proteome</keyword>
<feature type="compositionally biased region" description="Basic and acidic residues" evidence="1">
    <location>
        <begin position="9"/>
        <end position="27"/>
    </location>
</feature>
<feature type="compositionally biased region" description="Acidic residues" evidence="1">
    <location>
        <begin position="204"/>
        <end position="218"/>
    </location>
</feature>